<evidence type="ECO:0000256" key="1">
    <source>
        <dbReference type="SAM" id="Phobius"/>
    </source>
</evidence>
<keyword evidence="1" id="KW-1133">Transmembrane helix</keyword>
<proteinExistence type="predicted"/>
<dbReference type="Pfam" id="PF14108">
    <property type="entry name" value="ABA4-like"/>
    <property type="match status" value="1"/>
</dbReference>
<name>A0A0P6Y5A6_9CHLR</name>
<feature type="transmembrane region" description="Helical" evidence="1">
    <location>
        <begin position="12"/>
        <end position="33"/>
    </location>
</feature>
<accession>A0A0P6Y5A6</accession>
<evidence type="ECO:0000313" key="2">
    <source>
        <dbReference type="EMBL" id="KPL87038.1"/>
    </source>
</evidence>
<feature type="transmembrane region" description="Helical" evidence="1">
    <location>
        <begin position="125"/>
        <end position="146"/>
    </location>
</feature>
<dbReference type="AlphaFoldDB" id="A0A0P6Y5A6"/>
<reference evidence="2 3" key="1">
    <citation type="submission" date="2015-07" db="EMBL/GenBank/DDBJ databases">
        <title>Whole genome sequence of Herpetosiphon geysericola DSM 7119.</title>
        <authorList>
            <person name="Hemp J."/>
            <person name="Ward L.M."/>
            <person name="Pace L.A."/>
            <person name="Fischer W.W."/>
        </authorList>
    </citation>
    <scope>NUCLEOTIDE SEQUENCE [LARGE SCALE GENOMIC DNA]</scope>
    <source>
        <strain evidence="2 3">DSM 7119</strain>
    </source>
</reference>
<feature type="transmembrane region" description="Helical" evidence="1">
    <location>
        <begin position="45"/>
        <end position="62"/>
    </location>
</feature>
<keyword evidence="3" id="KW-1185">Reference proteome</keyword>
<sequence length="154" mass="17033">MQTPRSPWLDRLFSLANLAVIPGWLLMIGAPRSRWTQRVINDDRFFIGMGGLYAAMLGGALAENDGKGFSFSTMLNPTLDSIGKLFQEGGPKGTFAGWTHYLIFDFFVGRAILRDAQEKNIPHWLIVPALICTLMSGPLGLAYYQVLLRVRGAA</sequence>
<dbReference type="STRING" id="70996.SE18_11125"/>
<gene>
    <name evidence="2" type="ORF">SE18_11125</name>
</gene>
<dbReference type="InterPro" id="IPR025461">
    <property type="entry name" value="ABA4-like"/>
</dbReference>
<evidence type="ECO:0000313" key="3">
    <source>
        <dbReference type="Proteomes" id="UP000050277"/>
    </source>
</evidence>
<dbReference type="EMBL" id="LGKP01000019">
    <property type="protein sequence ID" value="KPL87038.1"/>
    <property type="molecule type" value="Genomic_DNA"/>
</dbReference>
<protein>
    <recommendedName>
        <fullName evidence="4">DUF4281 domain-containing protein</fullName>
    </recommendedName>
</protein>
<dbReference type="PANTHER" id="PTHR34543:SF1">
    <property type="entry name" value="PROTEIN ABA DEFICIENT 4, CHLOROPLASTIC"/>
    <property type="match status" value="1"/>
</dbReference>
<keyword evidence="1" id="KW-0812">Transmembrane</keyword>
<keyword evidence="1" id="KW-0472">Membrane</keyword>
<dbReference type="PANTHER" id="PTHR34543">
    <property type="entry name" value="PROTEIN ABA DEFICIENT 4, CHLOROPLASTIC"/>
    <property type="match status" value="1"/>
</dbReference>
<dbReference type="Proteomes" id="UP000050277">
    <property type="component" value="Unassembled WGS sequence"/>
</dbReference>
<dbReference type="RefSeq" id="WP_054534528.1">
    <property type="nucleotide sequence ID" value="NZ_LGKP01000019.1"/>
</dbReference>
<dbReference type="OrthoDB" id="345237at2"/>
<organism evidence="2 3">
    <name type="scientific">Herpetosiphon geysericola</name>
    <dbReference type="NCBI Taxonomy" id="70996"/>
    <lineage>
        <taxon>Bacteria</taxon>
        <taxon>Bacillati</taxon>
        <taxon>Chloroflexota</taxon>
        <taxon>Chloroflexia</taxon>
        <taxon>Herpetosiphonales</taxon>
        <taxon>Herpetosiphonaceae</taxon>
        <taxon>Herpetosiphon</taxon>
    </lineage>
</organism>
<comment type="caution">
    <text evidence="2">The sequence shown here is derived from an EMBL/GenBank/DDBJ whole genome shotgun (WGS) entry which is preliminary data.</text>
</comment>
<feature type="transmembrane region" description="Helical" evidence="1">
    <location>
        <begin position="95"/>
        <end position="113"/>
    </location>
</feature>
<evidence type="ECO:0008006" key="4">
    <source>
        <dbReference type="Google" id="ProtNLM"/>
    </source>
</evidence>